<evidence type="ECO:0000313" key="1">
    <source>
        <dbReference type="EMBL" id="MCL2913829.1"/>
    </source>
</evidence>
<organism evidence="1 2">
    <name type="scientific">Shewanella corallii</name>
    <dbReference type="NCBI Taxonomy" id="560080"/>
    <lineage>
        <taxon>Bacteria</taxon>
        <taxon>Pseudomonadati</taxon>
        <taxon>Pseudomonadota</taxon>
        <taxon>Gammaproteobacteria</taxon>
        <taxon>Alteromonadales</taxon>
        <taxon>Shewanellaceae</taxon>
        <taxon>Shewanella</taxon>
    </lineage>
</organism>
<gene>
    <name evidence="1" type="ORF">L2725_08490</name>
</gene>
<comment type="caution">
    <text evidence="1">The sequence shown here is derived from an EMBL/GenBank/DDBJ whole genome shotgun (WGS) entry which is preliminary data.</text>
</comment>
<sequence>MKLCFIPVVLGLLNGCAAPVVYLQPGDSLELAEDVIQRLETKGLDVQLLESPLPYNIAAAELLIHPLLTGGDLLELVKDSLREEGLADIQVKDFSQSNHFYSSGHLGIYLPREQISLPVVMQTRECGDIRATLERLSDTRVVLEVVAEPEDILVEGTYVMKGEQGTVTLNHVNYDFTLTAIEVDTFFGLRPADVIRLESNKQNPQLFDQCEFITVYGG</sequence>
<protein>
    <recommendedName>
        <fullName evidence="3">Lipoprotein</fullName>
    </recommendedName>
</protein>
<evidence type="ECO:0000313" key="2">
    <source>
        <dbReference type="Proteomes" id="UP001202831"/>
    </source>
</evidence>
<accession>A0ABT0N5X6</accession>
<reference evidence="1 2" key="1">
    <citation type="submission" date="2022-01" db="EMBL/GenBank/DDBJ databases">
        <title>Whole genome-based taxonomy of the Shewanellaceae.</title>
        <authorList>
            <person name="Martin-Rodriguez A.J."/>
        </authorList>
    </citation>
    <scope>NUCLEOTIDE SEQUENCE [LARGE SCALE GENOMIC DNA]</scope>
    <source>
        <strain evidence="1 2">DSM 21332</strain>
    </source>
</reference>
<keyword evidence="2" id="KW-1185">Reference proteome</keyword>
<dbReference type="RefSeq" id="WP_249248533.1">
    <property type="nucleotide sequence ID" value="NZ_JAKIKT010000002.1"/>
</dbReference>
<name>A0ABT0N5X6_9GAMM</name>
<evidence type="ECO:0008006" key="3">
    <source>
        <dbReference type="Google" id="ProtNLM"/>
    </source>
</evidence>
<proteinExistence type="predicted"/>
<dbReference type="Proteomes" id="UP001202831">
    <property type="component" value="Unassembled WGS sequence"/>
</dbReference>
<dbReference type="EMBL" id="JAKIKT010000002">
    <property type="protein sequence ID" value="MCL2913829.1"/>
    <property type="molecule type" value="Genomic_DNA"/>
</dbReference>